<dbReference type="InterPro" id="IPR015943">
    <property type="entry name" value="WD40/YVTN_repeat-like_dom_sf"/>
</dbReference>
<dbReference type="EMBL" id="JAOVZO020000018">
    <property type="protein sequence ID" value="MDC8014592.1"/>
    <property type="molecule type" value="Genomic_DNA"/>
</dbReference>
<evidence type="ECO:0000313" key="1">
    <source>
        <dbReference type="EMBL" id="MDC8014592.1"/>
    </source>
</evidence>
<comment type="caution">
    <text evidence="1">The sequence shown here is derived from an EMBL/GenBank/DDBJ whole genome shotgun (WGS) entry which is preliminary data.</text>
</comment>
<name>A0A9X4BKT9_9GAMM</name>
<protein>
    <submittedName>
        <fullName evidence="1">Uncharacterized protein</fullName>
    </submittedName>
</protein>
<sequence>MTVAPAGGETCSADGLCLTLTVGRADPANPQACAAEGPLTVDVGDPVSWCYTLRNAGTRTLGFHNVTDSVHGAVLSQLARILAPGESYSHVRVERAGTATTGAVNARWTASETQSSYTTDDAIAFDYIDATDGDQLAMTGGFASARSTAVTLPFPIDFFGTVTDRLCVGHGGVIVVDTFVCAPPSTFGFPSFYVDKAIAPMWSSFDKDVGATYIKTLGEAGQRRTVIEWKDYALDFPEMPGFTFEVVFEEATGAIVFNYASTGSGDGAFGDAGEMAAVGLQSSASTGVVYSLFDPNLAPGDAVRFTPAPTQTWSVDASVAVDIGAARLMLPVPSLTANAGVGMTIQQPMVVVNTGNRALTWSAGEYPAAPLAALAPLKLAPRVAENASLTRAGRDPHPRVLRAAPRAAAPLGGWDVPAYGMQSVPGEGLNYVTLDLRNDAALQTIVPAIDQRGFAGITGGDFVGEDFTQQLMIDSDYDRLYRFDTLTGASTLVGWPTGNMTNGFEYWSGVTWDASTDTLYGVTSRYNAQRECFWTGLYTIDATTAAASYVGPIDTGADNCLIDIAVDGNGAMFGLDIKTDTLIAIDKATGKATTVGSLGVDANYLQSIKFDRSTGTLYWAGYAQGIGFVATIDPVTGQPTMVGPTPGNREMAAVAIAKAGGDCSQPLDTPWLTINTTGGTLEPGAPAGVYPLTFDASQLAAGEYRASICVFSNDPAYRAHPAIVPVSFTVHAPDAIFANGFEQAR</sequence>
<evidence type="ECO:0000313" key="2">
    <source>
        <dbReference type="Proteomes" id="UP001139971"/>
    </source>
</evidence>
<gene>
    <name evidence="1" type="ORF">OD750_018760</name>
</gene>
<keyword evidence="2" id="KW-1185">Reference proteome</keyword>
<proteinExistence type="predicted"/>
<dbReference type="Gene3D" id="2.130.10.10">
    <property type="entry name" value="YVTN repeat-like/Quinoprotein amine dehydrogenase"/>
    <property type="match status" value="1"/>
</dbReference>
<dbReference type="AlphaFoldDB" id="A0A9X4BKT9"/>
<dbReference type="Proteomes" id="UP001139971">
    <property type="component" value="Unassembled WGS sequence"/>
</dbReference>
<organism evidence="1 2">
    <name type="scientific">Tahibacter soli</name>
    <dbReference type="NCBI Taxonomy" id="2983605"/>
    <lineage>
        <taxon>Bacteria</taxon>
        <taxon>Pseudomonadati</taxon>
        <taxon>Pseudomonadota</taxon>
        <taxon>Gammaproteobacteria</taxon>
        <taxon>Lysobacterales</taxon>
        <taxon>Rhodanobacteraceae</taxon>
        <taxon>Tahibacter</taxon>
    </lineage>
</organism>
<reference evidence="1" key="1">
    <citation type="submission" date="2023-02" db="EMBL/GenBank/DDBJ databases">
        <title>Tahibacter soli sp. nov. isolated from soil.</title>
        <authorList>
            <person name="Baek J.H."/>
            <person name="Lee J.K."/>
            <person name="Choi D.G."/>
            <person name="Jeon C.O."/>
        </authorList>
    </citation>
    <scope>NUCLEOTIDE SEQUENCE</scope>
    <source>
        <strain evidence="1">BL</strain>
    </source>
</reference>
<dbReference type="SUPFAM" id="SSF63825">
    <property type="entry name" value="YWTD domain"/>
    <property type="match status" value="1"/>
</dbReference>
<accession>A0A9X4BKT9</accession>
<dbReference type="RefSeq" id="WP_263542192.1">
    <property type="nucleotide sequence ID" value="NZ_JAOVZO020000018.1"/>
</dbReference>